<dbReference type="SMART" id="SM00042">
    <property type="entry name" value="CUB"/>
    <property type="match status" value="3"/>
</dbReference>
<keyword evidence="2" id="KW-0677">Repeat</keyword>
<feature type="domain" description="CUB" evidence="8">
    <location>
        <begin position="335"/>
        <end position="443"/>
    </location>
</feature>
<dbReference type="EMBL" id="JANPWB010000005">
    <property type="protein sequence ID" value="KAJ1186191.1"/>
    <property type="molecule type" value="Genomic_DNA"/>
</dbReference>
<evidence type="ECO:0000313" key="11">
    <source>
        <dbReference type="Proteomes" id="UP001066276"/>
    </source>
</evidence>
<accession>A0AAV7UD11</accession>
<evidence type="ECO:0000259" key="9">
    <source>
        <dbReference type="PROSITE" id="PS50923"/>
    </source>
</evidence>
<comment type="caution">
    <text evidence="10">The sequence shown here is derived from an EMBL/GenBank/DDBJ whole genome shotgun (WGS) entry which is preliminary data.</text>
</comment>
<organism evidence="10 11">
    <name type="scientific">Pleurodeles waltl</name>
    <name type="common">Iberian ribbed newt</name>
    <dbReference type="NCBI Taxonomy" id="8319"/>
    <lineage>
        <taxon>Eukaryota</taxon>
        <taxon>Metazoa</taxon>
        <taxon>Chordata</taxon>
        <taxon>Craniata</taxon>
        <taxon>Vertebrata</taxon>
        <taxon>Euteleostomi</taxon>
        <taxon>Amphibia</taxon>
        <taxon>Batrachia</taxon>
        <taxon>Caudata</taxon>
        <taxon>Salamandroidea</taxon>
        <taxon>Salamandridae</taxon>
        <taxon>Pleurodelinae</taxon>
        <taxon>Pleurodeles</taxon>
    </lineage>
</organism>
<dbReference type="SMART" id="SM00032">
    <property type="entry name" value="CCP"/>
    <property type="match status" value="5"/>
</dbReference>
<keyword evidence="1 5" id="KW-0768">Sushi</keyword>
<dbReference type="AlphaFoldDB" id="A0AAV7UD11"/>
<dbReference type="InterPro" id="IPR035914">
    <property type="entry name" value="Sperma_CUB_dom_sf"/>
</dbReference>
<feature type="domain" description="CUB" evidence="8">
    <location>
        <begin position="683"/>
        <end position="794"/>
    </location>
</feature>
<keyword evidence="7" id="KW-0812">Transmembrane</keyword>
<gene>
    <name evidence="10" type="ORF">NDU88_002974</name>
</gene>
<keyword evidence="11" id="KW-1185">Reference proteome</keyword>
<dbReference type="SUPFAM" id="SSF49854">
    <property type="entry name" value="Spermadhesin, CUB domain"/>
    <property type="match status" value="3"/>
</dbReference>
<dbReference type="CDD" id="cd00033">
    <property type="entry name" value="CCP"/>
    <property type="match status" value="5"/>
</dbReference>
<feature type="domain" description="Sushi" evidence="9">
    <location>
        <begin position="859"/>
        <end position="922"/>
    </location>
</feature>
<feature type="disulfide bond" evidence="4">
    <location>
        <begin position="506"/>
        <end position="533"/>
    </location>
</feature>
<evidence type="ECO:0000256" key="5">
    <source>
        <dbReference type="PROSITE-ProRule" id="PRU00302"/>
    </source>
</evidence>
<dbReference type="InterPro" id="IPR000859">
    <property type="entry name" value="CUB_dom"/>
</dbReference>
<evidence type="ECO:0000313" key="10">
    <source>
        <dbReference type="EMBL" id="KAJ1186191.1"/>
    </source>
</evidence>
<dbReference type="PANTHER" id="PTHR45656:SF1">
    <property type="entry name" value="SEIZURE PROTEIN 6 HOMOLOG"/>
    <property type="match status" value="1"/>
</dbReference>
<dbReference type="Pfam" id="PF00431">
    <property type="entry name" value="CUB"/>
    <property type="match status" value="3"/>
</dbReference>
<dbReference type="Proteomes" id="UP001066276">
    <property type="component" value="Chromosome 3_1"/>
</dbReference>
<evidence type="ECO:0000256" key="2">
    <source>
        <dbReference type="ARBA" id="ARBA00022737"/>
    </source>
</evidence>
<feature type="disulfide bond" evidence="5">
    <location>
        <begin position="828"/>
        <end position="855"/>
    </location>
</feature>
<evidence type="ECO:0008006" key="12">
    <source>
        <dbReference type="Google" id="ProtNLM"/>
    </source>
</evidence>
<evidence type="ECO:0000259" key="8">
    <source>
        <dbReference type="PROSITE" id="PS01180"/>
    </source>
</evidence>
<keyword evidence="7" id="KW-0472">Membrane</keyword>
<name>A0AAV7UD11_PLEWA</name>
<proteinExistence type="predicted"/>
<evidence type="ECO:0000256" key="6">
    <source>
        <dbReference type="SAM" id="MobiDB-lite"/>
    </source>
</evidence>
<protein>
    <recommendedName>
        <fullName evidence="12">Seizure protein 6 homolog</fullName>
    </recommendedName>
</protein>
<evidence type="ECO:0000256" key="1">
    <source>
        <dbReference type="ARBA" id="ARBA00022659"/>
    </source>
</evidence>
<dbReference type="InterPro" id="IPR035976">
    <property type="entry name" value="Sushi/SCR/CCP_sf"/>
</dbReference>
<feature type="domain" description="CUB" evidence="8">
    <location>
        <begin position="506"/>
        <end position="617"/>
    </location>
</feature>
<dbReference type="Gene3D" id="2.10.70.10">
    <property type="entry name" value="Complement Module, domain 1"/>
    <property type="match status" value="5"/>
</dbReference>
<keyword evidence="7" id="KW-1133">Transmembrane helix</keyword>
<feature type="disulfide bond" evidence="4">
    <location>
        <begin position="335"/>
        <end position="362"/>
    </location>
</feature>
<dbReference type="PROSITE" id="PS01180">
    <property type="entry name" value="CUB"/>
    <property type="match status" value="3"/>
</dbReference>
<dbReference type="CDD" id="cd00041">
    <property type="entry name" value="CUB"/>
    <property type="match status" value="3"/>
</dbReference>
<feature type="domain" description="Sushi" evidence="9">
    <location>
        <begin position="620"/>
        <end position="681"/>
    </location>
</feature>
<dbReference type="FunFam" id="2.10.70.10:FF:000010">
    <property type="entry name" value="Seizure related 6 homolog like"/>
    <property type="match status" value="1"/>
</dbReference>
<dbReference type="InterPro" id="IPR000436">
    <property type="entry name" value="Sushi_SCR_CCP_dom"/>
</dbReference>
<keyword evidence="3 5" id="KW-1015">Disulfide bond</keyword>
<comment type="caution">
    <text evidence="5">Lacks conserved residue(s) required for the propagation of feature annotation.</text>
</comment>
<dbReference type="FunFam" id="2.10.70.10:FF:000009">
    <property type="entry name" value="Seizure related 6 homolog like"/>
    <property type="match status" value="1"/>
</dbReference>
<dbReference type="Pfam" id="PF00084">
    <property type="entry name" value="Sushi"/>
    <property type="match status" value="5"/>
</dbReference>
<feature type="region of interest" description="Disordered" evidence="6">
    <location>
        <begin position="280"/>
        <end position="317"/>
    </location>
</feature>
<sequence length="1083" mass="117738">MGNAKLHIPASLAPLATIRNTELVLMTWSPLTAMKREVHFALQLAVAMQASLTQRAGSRQNTVSSSNPFGSDLGTDLPTSPSAEKREGEVRFITTEPTLTLLNHHPLLEEFLHEALMRKDHLDQRPFLTGGLGEGSEAPVQPDLATWGALGPEDNLAHEDNAPVFSEFTTLPWTSASSSVSTATSVLPLAESTRAPESTTAPVPAKPAFTTKVMSKTGIALTHLSDLSTASQDILATTEASATTVVAISQAWAQGTNQIPISAVTSIPPTTDMALSSTISTTMQSQTEPQEMERNTQTSTATSATASSGDDEETTTTTTITTTTITTTAQVPVPCSTNFTGPEGYMESPAHPGVVYYNGVDCAYTVSVYGGYGVEIKVLNISLLEGETITVESMEGVEPAILANESFLMKGQVIRSPTNQVTVHYQSTLPGRAGQFYFRYQAYLLSCGFPARPAYGDVSVTSLHPGGDAYFYCNTGYQLHGPHIITCLNATRPFWSGREPKCVATCGGVIRNATTGRLMSPGFPSNYSNNLTCHWLLQAGESQRLHLHFEKVSLAEDDDRLIIRNGNNIDAPPVYDSYEVEYLPIEGLTSSGPHFFVELTTDNSGTSIGVALRYEAFERGHCYEPFIKYGNFTTSDIVYPVGTTVEFTCNMGYTLEQGSIIIECVDASDPQWNETEPACRAVCSGEITDSAGVVLSPNWPEAYGTGQDCIWGIHVEEDKRIMLDIQVLHIGKNDILTIYDGDDLTARILGQYMGIQRHFKLYTSMADATIQFQTDPGSSVFGYHKGFVIHFFEVPRNDTCPDLPEIPNGWKTTSQSELIHGTVVTYQCYPGYEVVGAELLMCQWDLTWSGDLPSCARVTTCPDPGDVDHSRRVISNSKFPVGSTVRFLCDKGYILTGTSTLTCYNRQAGKPKWSDRIPKCIPEMHEPCHHPGLPQNGIITPEKRLYQPGESVQFSCLAGFALSGQSGIKCVPGHPSQWSTSPPGCKASHDVFYSSPQEKAVAKSVTSQNVLEGVNILIAIFIPVVIVALIIGGIYMYFSKLQGKTSLRMPLNASQPYDQITVESAFDNPTFESGETREYEVSI</sequence>
<feature type="transmembrane region" description="Helical" evidence="7">
    <location>
        <begin position="1016"/>
        <end position="1038"/>
    </location>
</feature>
<dbReference type="Gene3D" id="2.60.120.290">
    <property type="entry name" value="Spermadhesin, CUB domain"/>
    <property type="match status" value="3"/>
</dbReference>
<dbReference type="PROSITE" id="PS50923">
    <property type="entry name" value="SUSHI"/>
    <property type="match status" value="5"/>
</dbReference>
<feature type="domain" description="Sushi" evidence="9">
    <location>
        <begin position="798"/>
        <end position="857"/>
    </location>
</feature>
<dbReference type="PANTHER" id="PTHR45656">
    <property type="entry name" value="PROTEIN CBR-CLEC-78"/>
    <property type="match status" value="1"/>
</dbReference>
<feature type="compositionally biased region" description="Low complexity" evidence="6">
    <location>
        <begin position="298"/>
        <end position="308"/>
    </location>
</feature>
<evidence type="ECO:0000256" key="3">
    <source>
        <dbReference type="ARBA" id="ARBA00023157"/>
    </source>
</evidence>
<evidence type="ECO:0000256" key="4">
    <source>
        <dbReference type="PROSITE-ProRule" id="PRU00059"/>
    </source>
</evidence>
<feature type="domain" description="Sushi" evidence="9">
    <location>
        <begin position="445"/>
        <end position="504"/>
    </location>
</feature>
<feature type="region of interest" description="Disordered" evidence="6">
    <location>
        <begin position="56"/>
        <end position="90"/>
    </location>
</feature>
<dbReference type="SUPFAM" id="SSF57535">
    <property type="entry name" value="Complement control module/SCR domain"/>
    <property type="match status" value="5"/>
</dbReference>
<dbReference type="InterPro" id="IPR051277">
    <property type="entry name" value="SEZ6_CSMD_C4BPB_Regulators"/>
</dbReference>
<reference evidence="10" key="1">
    <citation type="journal article" date="2022" name="bioRxiv">
        <title>Sequencing and chromosome-scale assembly of the giantPleurodeles waltlgenome.</title>
        <authorList>
            <person name="Brown T."/>
            <person name="Elewa A."/>
            <person name="Iarovenko S."/>
            <person name="Subramanian E."/>
            <person name="Araus A.J."/>
            <person name="Petzold A."/>
            <person name="Susuki M."/>
            <person name="Suzuki K.-i.T."/>
            <person name="Hayashi T."/>
            <person name="Toyoda A."/>
            <person name="Oliveira C."/>
            <person name="Osipova E."/>
            <person name="Leigh N.D."/>
            <person name="Simon A."/>
            <person name="Yun M.H."/>
        </authorList>
    </citation>
    <scope>NUCLEOTIDE SEQUENCE</scope>
    <source>
        <strain evidence="10">20211129_DDA</strain>
        <tissue evidence="10">Liver</tissue>
    </source>
</reference>
<evidence type="ECO:0000256" key="7">
    <source>
        <dbReference type="SAM" id="Phobius"/>
    </source>
</evidence>
<feature type="domain" description="Sushi" evidence="9">
    <location>
        <begin position="926"/>
        <end position="987"/>
    </location>
</feature>
<feature type="compositionally biased region" description="Polar residues" evidence="6">
    <location>
        <begin position="56"/>
        <end position="69"/>
    </location>
</feature>